<reference evidence="1 2" key="1">
    <citation type="submission" date="2014-03" db="EMBL/GenBank/DDBJ databases">
        <title>Bradyrhizobium valentinum sp. nov., isolated from effective nodules of Lupinus mariae-josephae, a lupine endemic of basic-lime soils in Eastern Spain.</title>
        <authorList>
            <person name="Duran D."/>
            <person name="Rey L."/>
            <person name="Navarro A."/>
            <person name="Busquets A."/>
            <person name="Imperial J."/>
            <person name="Ruiz-Argueso T."/>
        </authorList>
    </citation>
    <scope>NUCLEOTIDE SEQUENCE [LARGE SCALE GENOMIC DNA]</scope>
    <source>
        <strain evidence="1 2">PAC68</strain>
    </source>
</reference>
<comment type="caution">
    <text evidence="1">The sequence shown here is derived from an EMBL/GenBank/DDBJ whole genome shotgun (WGS) entry which is preliminary data.</text>
</comment>
<name>A0A0R3LPX5_9BRAD</name>
<gene>
    <name evidence="1" type="ORF">CQ12_06070</name>
</gene>
<evidence type="ECO:0000313" key="2">
    <source>
        <dbReference type="Proteomes" id="UP000050863"/>
    </source>
</evidence>
<protein>
    <submittedName>
        <fullName evidence="1">Uncharacterized protein</fullName>
    </submittedName>
</protein>
<dbReference type="STRING" id="280332.CQ12_06070"/>
<dbReference type="Proteomes" id="UP000050863">
    <property type="component" value="Unassembled WGS sequence"/>
</dbReference>
<organism evidence="1 2">
    <name type="scientific">Bradyrhizobium jicamae</name>
    <dbReference type="NCBI Taxonomy" id="280332"/>
    <lineage>
        <taxon>Bacteria</taxon>
        <taxon>Pseudomonadati</taxon>
        <taxon>Pseudomonadota</taxon>
        <taxon>Alphaproteobacteria</taxon>
        <taxon>Hyphomicrobiales</taxon>
        <taxon>Nitrobacteraceae</taxon>
        <taxon>Bradyrhizobium</taxon>
    </lineage>
</organism>
<dbReference type="AlphaFoldDB" id="A0A0R3LPX5"/>
<dbReference type="EMBL" id="LLXZ01000064">
    <property type="protein sequence ID" value="KRR09976.1"/>
    <property type="molecule type" value="Genomic_DNA"/>
</dbReference>
<keyword evidence="2" id="KW-1185">Reference proteome</keyword>
<dbReference type="RefSeq" id="WP_057835271.1">
    <property type="nucleotide sequence ID" value="NZ_LLXZ01000064.1"/>
</dbReference>
<sequence length="91" mass="9314">MSAELDSITTGGNRKLVAAQLHHAERTGAGQVAAFTVECDRIAASVNADYDNLFARTGESVTTAKSTFATKVTACKTAATNAGKVEPPSAA</sequence>
<accession>A0A0R3LPX5</accession>
<evidence type="ECO:0000313" key="1">
    <source>
        <dbReference type="EMBL" id="KRR09976.1"/>
    </source>
</evidence>
<proteinExistence type="predicted"/>